<dbReference type="PROSITE" id="PS51063">
    <property type="entry name" value="HTH_CRP_2"/>
    <property type="match status" value="1"/>
</dbReference>
<dbReference type="Gene3D" id="2.60.120.10">
    <property type="entry name" value="Jelly Rolls"/>
    <property type="match status" value="1"/>
</dbReference>
<protein>
    <submittedName>
        <fullName evidence="5">Crp/Fnr family transcriptional regulator</fullName>
    </submittedName>
</protein>
<feature type="domain" description="HTH crp-type" evidence="4">
    <location>
        <begin position="148"/>
        <end position="222"/>
    </location>
</feature>
<keyword evidence="2" id="KW-0238">DNA-binding</keyword>
<comment type="caution">
    <text evidence="5">The sequence shown here is derived from an EMBL/GenBank/DDBJ whole genome shotgun (WGS) entry which is preliminary data.</text>
</comment>
<reference evidence="5 6" key="1">
    <citation type="submission" date="2017-08" db="EMBL/GenBank/DDBJ databases">
        <title>Infants hospitalized years apart are colonized by the same room-sourced microbial strains.</title>
        <authorList>
            <person name="Brooks B."/>
            <person name="Olm M.R."/>
            <person name="Firek B.A."/>
            <person name="Baker R."/>
            <person name="Thomas B.C."/>
            <person name="Morowitz M.J."/>
            <person name="Banfield J.F."/>
        </authorList>
    </citation>
    <scope>NUCLEOTIDE SEQUENCE [LARGE SCALE GENOMIC DNA]</scope>
    <source>
        <strain evidence="5">S2_003_000_R2_4</strain>
    </source>
</reference>
<gene>
    <name evidence="5" type="ORF">DI526_10665</name>
</gene>
<dbReference type="Pfam" id="PF13545">
    <property type="entry name" value="HTH_Crp_2"/>
    <property type="match status" value="1"/>
</dbReference>
<evidence type="ECO:0000313" key="5">
    <source>
        <dbReference type="EMBL" id="PZR34358.1"/>
    </source>
</evidence>
<proteinExistence type="predicted"/>
<dbReference type="InterPro" id="IPR000595">
    <property type="entry name" value="cNMP-bd_dom"/>
</dbReference>
<keyword evidence="1" id="KW-0805">Transcription regulation</keyword>
<dbReference type="InterPro" id="IPR014710">
    <property type="entry name" value="RmlC-like_jellyroll"/>
</dbReference>
<keyword evidence="3" id="KW-0804">Transcription</keyword>
<dbReference type="SMART" id="SM00419">
    <property type="entry name" value="HTH_CRP"/>
    <property type="match status" value="1"/>
</dbReference>
<name>A0A2W5WKH9_9CAUL</name>
<dbReference type="InterPro" id="IPR012318">
    <property type="entry name" value="HTH_CRP"/>
</dbReference>
<dbReference type="AlphaFoldDB" id="A0A2W5WKH9"/>
<dbReference type="CDD" id="cd00038">
    <property type="entry name" value="CAP_ED"/>
    <property type="match status" value="1"/>
</dbReference>
<dbReference type="InterPro" id="IPR036390">
    <property type="entry name" value="WH_DNA-bd_sf"/>
</dbReference>
<evidence type="ECO:0000256" key="3">
    <source>
        <dbReference type="ARBA" id="ARBA00023163"/>
    </source>
</evidence>
<evidence type="ECO:0000259" key="4">
    <source>
        <dbReference type="PROSITE" id="PS51063"/>
    </source>
</evidence>
<dbReference type="Gene3D" id="1.10.10.10">
    <property type="entry name" value="Winged helix-like DNA-binding domain superfamily/Winged helix DNA-binding domain"/>
    <property type="match status" value="1"/>
</dbReference>
<dbReference type="SUPFAM" id="SSF51206">
    <property type="entry name" value="cAMP-binding domain-like"/>
    <property type="match status" value="1"/>
</dbReference>
<dbReference type="GO" id="GO:0006355">
    <property type="term" value="P:regulation of DNA-templated transcription"/>
    <property type="evidence" value="ECO:0007669"/>
    <property type="project" value="InterPro"/>
</dbReference>
<dbReference type="RefSeq" id="WP_304277468.1">
    <property type="nucleotide sequence ID" value="NZ_QFQZ01000028.1"/>
</dbReference>
<accession>A0A2W5WKH9</accession>
<dbReference type="Proteomes" id="UP000249393">
    <property type="component" value="Unassembled WGS sequence"/>
</dbReference>
<dbReference type="GO" id="GO:0003677">
    <property type="term" value="F:DNA binding"/>
    <property type="evidence" value="ECO:0007669"/>
    <property type="project" value="UniProtKB-KW"/>
</dbReference>
<dbReference type="Pfam" id="PF00027">
    <property type="entry name" value="cNMP_binding"/>
    <property type="match status" value="1"/>
</dbReference>
<sequence length="232" mass="25925">MLAVAAVAQPLADRNYVRRLRRYGVLKEEDWVELETLLIRTETYAANRVVEADSPPFFLVSGWACLSRSLGDGRRQILAFLLPGEGVGFDLLTRNRPSVDVVALTPLKVRHAKQGLPTLSERLSRVFAGAAAAQQSRLLDQIVRLGRQTAYERMAHLLLELHGRLLEIGEARPEGFHLPVKQEVLADALGLSLVHVNRTLQQLRRERRIEVRGAQVVILDRPALEAVAGQRP</sequence>
<organism evidence="5 6">
    <name type="scientific">Caulobacter segnis</name>
    <dbReference type="NCBI Taxonomy" id="88688"/>
    <lineage>
        <taxon>Bacteria</taxon>
        <taxon>Pseudomonadati</taxon>
        <taxon>Pseudomonadota</taxon>
        <taxon>Alphaproteobacteria</taxon>
        <taxon>Caulobacterales</taxon>
        <taxon>Caulobacteraceae</taxon>
        <taxon>Caulobacter</taxon>
    </lineage>
</organism>
<evidence type="ECO:0000256" key="1">
    <source>
        <dbReference type="ARBA" id="ARBA00023015"/>
    </source>
</evidence>
<dbReference type="InterPro" id="IPR018490">
    <property type="entry name" value="cNMP-bd_dom_sf"/>
</dbReference>
<dbReference type="InterPro" id="IPR036388">
    <property type="entry name" value="WH-like_DNA-bd_sf"/>
</dbReference>
<dbReference type="EMBL" id="QFQZ01000028">
    <property type="protein sequence ID" value="PZR34358.1"/>
    <property type="molecule type" value="Genomic_DNA"/>
</dbReference>
<dbReference type="SUPFAM" id="SSF46785">
    <property type="entry name" value="Winged helix' DNA-binding domain"/>
    <property type="match status" value="1"/>
</dbReference>
<evidence type="ECO:0000313" key="6">
    <source>
        <dbReference type="Proteomes" id="UP000249393"/>
    </source>
</evidence>
<evidence type="ECO:0000256" key="2">
    <source>
        <dbReference type="ARBA" id="ARBA00023125"/>
    </source>
</evidence>